<dbReference type="EMBL" id="OE004672">
    <property type="protein sequence ID" value="CAD7461352.1"/>
    <property type="molecule type" value="Genomic_DNA"/>
</dbReference>
<dbReference type="InterPro" id="IPR036179">
    <property type="entry name" value="Ig-like_dom_sf"/>
</dbReference>
<feature type="domain" description="Ig-like" evidence="2">
    <location>
        <begin position="233"/>
        <end position="334"/>
    </location>
</feature>
<dbReference type="InterPro" id="IPR013783">
    <property type="entry name" value="Ig-like_fold"/>
</dbReference>
<dbReference type="PANTHER" id="PTHR14334">
    <property type="entry name" value="B-CELL ANTIGEN RECEPTOR COMPLEX-ASSOCIATED PROTEIN"/>
    <property type="match status" value="1"/>
</dbReference>
<dbReference type="SUPFAM" id="SSF48726">
    <property type="entry name" value="Immunoglobulin"/>
    <property type="match status" value="4"/>
</dbReference>
<accession>A0A7R9IMU9</accession>
<reference evidence="3" key="1">
    <citation type="submission" date="2020-11" db="EMBL/GenBank/DDBJ databases">
        <authorList>
            <person name="Tran Van P."/>
        </authorList>
    </citation>
    <scope>NUCLEOTIDE SEQUENCE</scope>
</reference>
<evidence type="ECO:0000259" key="2">
    <source>
        <dbReference type="PROSITE" id="PS50835"/>
    </source>
</evidence>
<protein>
    <recommendedName>
        <fullName evidence="2">Ig-like domain-containing protein</fullName>
    </recommendedName>
</protein>
<dbReference type="SMART" id="SM00408">
    <property type="entry name" value="IGc2"/>
    <property type="match status" value="2"/>
</dbReference>
<evidence type="ECO:0000256" key="1">
    <source>
        <dbReference type="ARBA" id="ARBA00023319"/>
    </source>
</evidence>
<keyword evidence="1" id="KW-0393">Immunoglobulin domain</keyword>
<evidence type="ECO:0000313" key="3">
    <source>
        <dbReference type="EMBL" id="CAD7461352.1"/>
    </source>
</evidence>
<feature type="domain" description="Ig-like" evidence="2">
    <location>
        <begin position="441"/>
        <end position="535"/>
    </location>
</feature>
<dbReference type="Gene3D" id="2.60.40.10">
    <property type="entry name" value="Immunoglobulins"/>
    <property type="match status" value="4"/>
</dbReference>
<feature type="domain" description="Ig-like" evidence="2">
    <location>
        <begin position="30"/>
        <end position="111"/>
    </location>
</feature>
<dbReference type="GO" id="GO:0019815">
    <property type="term" value="C:B cell receptor complex"/>
    <property type="evidence" value="ECO:0007669"/>
    <property type="project" value="TreeGrafter"/>
</dbReference>
<dbReference type="PROSITE" id="PS50835">
    <property type="entry name" value="IG_LIKE"/>
    <property type="match status" value="4"/>
</dbReference>
<dbReference type="GO" id="GO:0009897">
    <property type="term" value="C:external side of plasma membrane"/>
    <property type="evidence" value="ECO:0007669"/>
    <property type="project" value="TreeGrafter"/>
</dbReference>
<organism evidence="3">
    <name type="scientific">Timema tahoe</name>
    <dbReference type="NCBI Taxonomy" id="61484"/>
    <lineage>
        <taxon>Eukaryota</taxon>
        <taxon>Metazoa</taxon>
        <taxon>Ecdysozoa</taxon>
        <taxon>Arthropoda</taxon>
        <taxon>Hexapoda</taxon>
        <taxon>Insecta</taxon>
        <taxon>Pterygota</taxon>
        <taxon>Neoptera</taxon>
        <taxon>Polyneoptera</taxon>
        <taxon>Phasmatodea</taxon>
        <taxon>Timematodea</taxon>
        <taxon>Timematoidea</taxon>
        <taxon>Timematidae</taxon>
        <taxon>Timema</taxon>
    </lineage>
</organism>
<name>A0A7R9IMU9_9NEOP</name>
<sequence>MGACLSQGPARVDHLVHVVSACLAVGLFTVQFMEEPSDTEVIIGNTCTLTCKTMDPTSNCLWTWRPSGAPQEKDRVIQEISPNGQSNDCSLLLNDVSKEQDGLWTCGARSSLPVIFLDALVGTNVIATTTDGIQKRYNFHRGFLTRGVHLTARGLHDRDNSETMGKLIDGFSGDGSFICPGEISCCELSSTKDKSTPSIGYLPSAGVSYCPCRLLLIKLKVCDSPLDLTLLQPSAKGIEFVQLSQNIQKAIGEPVQMHCRINKAVEECQWTWKPINETIKTPEVKRRFQPAGDERRDCSIRLKMLLQEEEGIWTCGVRLHKNSSFTEASPTTVTLFPPIRLRFMEQPENIRVALGKPALLRCVATAAVEECRWTWRPLTEPDKEEVLVKQFLPFGSHNRNCSVRFLSVQQTQEGLWGCTAIGHPNSSLQSTPLAKLEVFQPVEIKFIENSQDIHIAAGGHIKLHCTTSSYVDMCRWTWEPIHPSSINVAPTIKQEFPATGKDGRNCSYRLEKVETEDEGIWVCSVRGQGMEEFVQAPPTKLLLVKSGTPHCCNFRQNSPFNPFRKNANKGKK</sequence>
<dbReference type="InterPro" id="IPR003599">
    <property type="entry name" value="Ig_sub"/>
</dbReference>
<proteinExistence type="predicted"/>
<dbReference type="SMART" id="SM00409">
    <property type="entry name" value="IG"/>
    <property type="match status" value="4"/>
</dbReference>
<gene>
    <name evidence="3" type="ORF">TTEB3V08_LOCUS9264</name>
</gene>
<dbReference type="AlphaFoldDB" id="A0A7R9IMU9"/>
<dbReference type="GO" id="GO:0050853">
    <property type="term" value="P:B cell receptor signaling pathway"/>
    <property type="evidence" value="ECO:0007669"/>
    <property type="project" value="TreeGrafter"/>
</dbReference>
<feature type="domain" description="Ig-like" evidence="2">
    <location>
        <begin position="337"/>
        <end position="434"/>
    </location>
</feature>
<dbReference type="InterPro" id="IPR007110">
    <property type="entry name" value="Ig-like_dom"/>
</dbReference>
<dbReference type="InterPro" id="IPR003598">
    <property type="entry name" value="Ig_sub2"/>
</dbReference>